<evidence type="ECO:0000313" key="1">
    <source>
        <dbReference type="EMBL" id="KAK7012800.1"/>
    </source>
</evidence>
<organism evidence="1 2">
    <name type="scientific">Favolaschia claudopus</name>
    <dbReference type="NCBI Taxonomy" id="2862362"/>
    <lineage>
        <taxon>Eukaryota</taxon>
        <taxon>Fungi</taxon>
        <taxon>Dikarya</taxon>
        <taxon>Basidiomycota</taxon>
        <taxon>Agaricomycotina</taxon>
        <taxon>Agaricomycetes</taxon>
        <taxon>Agaricomycetidae</taxon>
        <taxon>Agaricales</taxon>
        <taxon>Marasmiineae</taxon>
        <taxon>Mycenaceae</taxon>
        <taxon>Favolaschia</taxon>
    </lineage>
</organism>
<gene>
    <name evidence="1" type="ORF">R3P38DRAFT_1554290</name>
</gene>
<protein>
    <submittedName>
        <fullName evidence="1">Uncharacterized protein</fullName>
    </submittedName>
</protein>
<dbReference type="AlphaFoldDB" id="A0AAW0AL79"/>
<accession>A0AAW0AL79</accession>
<name>A0AAW0AL79_9AGAR</name>
<evidence type="ECO:0000313" key="2">
    <source>
        <dbReference type="Proteomes" id="UP001362999"/>
    </source>
</evidence>
<dbReference type="Proteomes" id="UP001362999">
    <property type="component" value="Unassembled WGS sequence"/>
</dbReference>
<sequence>MPMGAVMNLEGDSGRLLFQYPNQLSAGLLEMNGLLGEMLQRNHEQSPQKVTMEKAVEVMWREQRLRDLERQYARIMAFELPTKILNALDDYMVSRILSRKHLHDMHTVNVDSFRILRDIVSSPQVTPISRRHVLEKVWMSDEVVPYHQVYALLEEEKRQAMAFADRHPDVPRGTYPSCEQFFDYAQTKGISKALARSLSSAKPAL</sequence>
<dbReference type="EMBL" id="JAWWNJ010000063">
    <property type="protein sequence ID" value="KAK7012800.1"/>
    <property type="molecule type" value="Genomic_DNA"/>
</dbReference>
<proteinExistence type="predicted"/>
<reference evidence="1 2" key="1">
    <citation type="journal article" date="2024" name="J Genomics">
        <title>Draft genome sequencing and assembly of Favolaschia claudopus CIRM-BRFM 2984 isolated from oak limbs.</title>
        <authorList>
            <person name="Navarro D."/>
            <person name="Drula E."/>
            <person name="Chaduli D."/>
            <person name="Cazenave R."/>
            <person name="Ahrendt S."/>
            <person name="Wang J."/>
            <person name="Lipzen A."/>
            <person name="Daum C."/>
            <person name="Barry K."/>
            <person name="Grigoriev I.V."/>
            <person name="Favel A."/>
            <person name="Rosso M.N."/>
            <person name="Martin F."/>
        </authorList>
    </citation>
    <scope>NUCLEOTIDE SEQUENCE [LARGE SCALE GENOMIC DNA]</scope>
    <source>
        <strain evidence="1 2">CIRM-BRFM 2984</strain>
    </source>
</reference>
<keyword evidence="2" id="KW-1185">Reference proteome</keyword>
<comment type="caution">
    <text evidence="1">The sequence shown here is derived from an EMBL/GenBank/DDBJ whole genome shotgun (WGS) entry which is preliminary data.</text>
</comment>